<dbReference type="PROSITE" id="PS50048">
    <property type="entry name" value="ZN2_CY6_FUNGAL_2"/>
    <property type="match status" value="1"/>
</dbReference>
<dbReference type="InterPro" id="IPR050335">
    <property type="entry name" value="ERT1_acuK_gluconeogen_tf"/>
</dbReference>
<name>L8HHM7_ACACF</name>
<feature type="region of interest" description="Disordered" evidence="3">
    <location>
        <begin position="268"/>
        <end position="291"/>
    </location>
</feature>
<evidence type="ECO:0000256" key="2">
    <source>
        <dbReference type="ARBA" id="ARBA00023242"/>
    </source>
</evidence>
<keyword evidence="6" id="KW-1185">Reference proteome</keyword>
<feature type="region of interest" description="Disordered" evidence="3">
    <location>
        <begin position="80"/>
        <end position="116"/>
    </location>
</feature>
<dbReference type="Gene3D" id="4.10.240.10">
    <property type="entry name" value="Zn(2)-C6 fungal-type DNA-binding domain"/>
    <property type="match status" value="1"/>
</dbReference>
<evidence type="ECO:0000259" key="4">
    <source>
        <dbReference type="PROSITE" id="PS50048"/>
    </source>
</evidence>
<feature type="region of interest" description="Disordered" evidence="3">
    <location>
        <begin position="1"/>
        <end position="38"/>
    </location>
</feature>
<feature type="compositionally biased region" description="Acidic residues" evidence="3">
    <location>
        <begin position="14"/>
        <end position="27"/>
    </location>
</feature>
<feature type="compositionally biased region" description="Low complexity" evidence="3">
    <location>
        <begin position="276"/>
        <end position="291"/>
    </location>
</feature>
<dbReference type="SUPFAM" id="SSF57701">
    <property type="entry name" value="Zn2/Cys6 DNA-binding domain"/>
    <property type="match status" value="1"/>
</dbReference>
<evidence type="ECO:0000313" key="5">
    <source>
        <dbReference type="EMBL" id="ELR23946.1"/>
    </source>
</evidence>
<dbReference type="SMART" id="SM00066">
    <property type="entry name" value="GAL4"/>
    <property type="match status" value="1"/>
</dbReference>
<dbReference type="EMBL" id="KB007842">
    <property type="protein sequence ID" value="ELR23946.1"/>
    <property type="molecule type" value="Genomic_DNA"/>
</dbReference>
<evidence type="ECO:0000256" key="1">
    <source>
        <dbReference type="ARBA" id="ARBA00022723"/>
    </source>
</evidence>
<feature type="compositionally biased region" description="Low complexity" evidence="3">
    <location>
        <begin position="397"/>
        <end position="429"/>
    </location>
</feature>
<dbReference type="OrthoDB" id="1555531at2759"/>
<feature type="region of interest" description="Disordered" evidence="3">
    <location>
        <begin position="129"/>
        <end position="155"/>
    </location>
</feature>
<feature type="compositionally biased region" description="Polar residues" evidence="3">
    <location>
        <begin position="430"/>
        <end position="439"/>
    </location>
</feature>
<feature type="domain" description="Zn(2)-C6 fungal-type" evidence="4">
    <location>
        <begin position="40"/>
        <end position="71"/>
    </location>
</feature>
<dbReference type="RefSeq" id="XP_004353474.1">
    <property type="nucleotide sequence ID" value="XM_004353422.1"/>
</dbReference>
<dbReference type="GO" id="GO:0000981">
    <property type="term" value="F:DNA-binding transcription factor activity, RNA polymerase II-specific"/>
    <property type="evidence" value="ECO:0007669"/>
    <property type="project" value="InterPro"/>
</dbReference>
<dbReference type="PANTHER" id="PTHR47659:SF7">
    <property type="entry name" value="FUNGAL TRANSCRIPTIONAL REGULATORY PROTEIN, N-TERMINAL DOMAIN-CONTAINING PROTEIN"/>
    <property type="match status" value="1"/>
</dbReference>
<feature type="compositionally biased region" description="Low complexity" evidence="3">
    <location>
        <begin position="322"/>
        <end position="337"/>
    </location>
</feature>
<feature type="region of interest" description="Disordered" evidence="3">
    <location>
        <begin position="316"/>
        <end position="357"/>
    </location>
</feature>
<dbReference type="GeneID" id="14924945"/>
<protein>
    <submittedName>
        <fullName evidence="5">Fungal Zn(2)-Cys(6) binuclear cluster domain containing protein</fullName>
    </submittedName>
</protein>
<dbReference type="PANTHER" id="PTHR47659">
    <property type="entry name" value="ZN(II)2CYS6 TRANSCRIPTION FACTOR (EUROFUNG)-RELATED"/>
    <property type="match status" value="1"/>
</dbReference>
<dbReference type="Pfam" id="PF00172">
    <property type="entry name" value="Zn_clus"/>
    <property type="match status" value="1"/>
</dbReference>
<gene>
    <name evidence="5" type="ORF">ACA1_075250</name>
</gene>
<sequence>MSSPLTEDLCFSPDDYDDNPDQEDEDGGPNHKKRKQVKRACFSCRKAHARCDEERPCRRCIRTGCESTCVDVPRKKRVLKKPAKMETVGLKRGRRRRLDESGEGCESGGESDSKNFYFDVAEDEVLEGGSVAGKTTPLSASSSSSSTSTSSTSSSSLTTVKKFDFTSIAINTTEDLKLSWKDSLLDSMTFAHTDDAEAKESAAGDKEEEADFCFDLGKSSDDERCLEEIPQEMVRELTELRSYNSTLQDMIKDVQQFNSYQRKKRRQWELSKINNGTSASTTPGSGALAATAAPSDALPQWLVSDFSSLSNKLVDLSSDPTHASSTSSSSSISSSAGSAGGAAHHGHGGRSAGDEGEMDYLGAWQQSMANHGAPLQLPTQLALLAGHHSMLQLPGQLTTQQQAQPQQQVQQPLAANNAAANAPQSGPAPFTTSLPFTEV</sequence>
<dbReference type="PROSITE" id="PS00463">
    <property type="entry name" value="ZN2_CY6_FUNGAL_1"/>
    <property type="match status" value="1"/>
</dbReference>
<dbReference type="VEuPathDB" id="AmoebaDB:ACA1_075250"/>
<dbReference type="InterPro" id="IPR036864">
    <property type="entry name" value="Zn2-C6_fun-type_DNA-bd_sf"/>
</dbReference>
<accession>L8HHM7</accession>
<dbReference type="KEGG" id="acan:ACA1_075250"/>
<evidence type="ECO:0000256" key="3">
    <source>
        <dbReference type="SAM" id="MobiDB-lite"/>
    </source>
</evidence>
<dbReference type="GO" id="GO:0008270">
    <property type="term" value="F:zinc ion binding"/>
    <property type="evidence" value="ECO:0007669"/>
    <property type="project" value="InterPro"/>
</dbReference>
<dbReference type="CDD" id="cd00067">
    <property type="entry name" value="GAL4"/>
    <property type="match status" value="1"/>
</dbReference>
<evidence type="ECO:0000313" key="6">
    <source>
        <dbReference type="Proteomes" id="UP000011083"/>
    </source>
</evidence>
<dbReference type="Proteomes" id="UP000011083">
    <property type="component" value="Unassembled WGS sequence"/>
</dbReference>
<feature type="compositionally biased region" description="Low complexity" evidence="3">
    <location>
        <begin position="135"/>
        <end position="155"/>
    </location>
</feature>
<keyword evidence="2" id="KW-0539">Nucleus</keyword>
<feature type="region of interest" description="Disordered" evidence="3">
    <location>
        <begin position="397"/>
        <end position="439"/>
    </location>
</feature>
<organism evidence="5 6">
    <name type="scientific">Acanthamoeba castellanii (strain ATCC 30010 / Neff)</name>
    <dbReference type="NCBI Taxonomy" id="1257118"/>
    <lineage>
        <taxon>Eukaryota</taxon>
        <taxon>Amoebozoa</taxon>
        <taxon>Discosea</taxon>
        <taxon>Longamoebia</taxon>
        <taxon>Centramoebida</taxon>
        <taxon>Acanthamoebidae</taxon>
        <taxon>Acanthamoeba</taxon>
    </lineage>
</organism>
<dbReference type="InterPro" id="IPR001138">
    <property type="entry name" value="Zn2Cys6_DnaBD"/>
</dbReference>
<dbReference type="AlphaFoldDB" id="L8HHM7"/>
<proteinExistence type="predicted"/>
<dbReference type="STRING" id="1257118.L8HHM7"/>
<keyword evidence="1" id="KW-0479">Metal-binding</keyword>
<reference evidence="5 6" key="1">
    <citation type="journal article" date="2013" name="Genome Biol.">
        <title>Genome of Acanthamoeba castellanii highlights extensive lateral gene transfer and early evolution of tyrosine kinase signaling.</title>
        <authorList>
            <person name="Clarke M."/>
            <person name="Lohan A.J."/>
            <person name="Liu B."/>
            <person name="Lagkouvardos I."/>
            <person name="Roy S."/>
            <person name="Zafar N."/>
            <person name="Bertelli C."/>
            <person name="Schilde C."/>
            <person name="Kianianmomeni A."/>
            <person name="Burglin T.R."/>
            <person name="Frech C."/>
            <person name="Turcotte B."/>
            <person name="Kopec K.O."/>
            <person name="Synnott J.M."/>
            <person name="Choo C."/>
            <person name="Paponov I."/>
            <person name="Finkler A."/>
            <person name="Soon Heng Tan C."/>
            <person name="Hutchins A.P."/>
            <person name="Weinmeier T."/>
            <person name="Rattei T."/>
            <person name="Chu J.S."/>
            <person name="Gimenez G."/>
            <person name="Irimia M."/>
            <person name="Rigden D.J."/>
            <person name="Fitzpatrick D.A."/>
            <person name="Lorenzo-Morales J."/>
            <person name="Bateman A."/>
            <person name="Chiu C.H."/>
            <person name="Tang P."/>
            <person name="Hegemann P."/>
            <person name="Fromm H."/>
            <person name="Raoult D."/>
            <person name="Greub G."/>
            <person name="Miranda-Saavedra D."/>
            <person name="Chen N."/>
            <person name="Nash P."/>
            <person name="Ginger M.L."/>
            <person name="Horn M."/>
            <person name="Schaap P."/>
            <person name="Caler L."/>
            <person name="Loftus B."/>
        </authorList>
    </citation>
    <scope>NUCLEOTIDE SEQUENCE [LARGE SCALE GENOMIC DNA]</scope>
    <source>
        <strain evidence="5 6">Neff</strain>
    </source>
</reference>